<dbReference type="InterPro" id="IPR006675">
    <property type="entry name" value="HDIG_dom"/>
</dbReference>
<feature type="transmembrane region" description="Helical" evidence="2">
    <location>
        <begin position="36"/>
        <end position="55"/>
    </location>
</feature>
<feature type="transmembrane region" description="Helical" evidence="2">
    <location>
        <begin position="466"/>
        <end position="484"/>
    </location>
</feature>
<organism evidence="4">
    <name type="scientific">marine sediment metagenome</name>
    <dbReference type="NCBI Taxonomy" id="412755"/>
    <lineage>
        <taxon>unclassified sequences</taxon>
        <taxon>metagenomes</taxon>
        <taxon>ecological metagenomes</taxon>
    </lineage>
</organism>
<evidence type="ECO:0000259" key="3">
    <source>
        <dbReference type="SMART" id="SM00471"/>
    </source>
</evidence>
<evidence type="ECO:0000256" key="2">
    <source>
        <dbReference type="SAM" id="Phobius"/>
    </source>
</evidence>
<protein>
    <recommendedName>
        <fullName evidence="3">HD/PDEase domain-containing protein</fullName>
    </recommendedName>
</protein>
<feature type="transmembrane region" description="Helical" evidence="2">
    <location>
        <begin position="435"/>
        <end position="454"/>
    </location>
</feature>
<keyword evidence="2" id="KW-0472">Membrane</keyword>
<feature type="domain" description="HD/PDEase" evidence="3">
    <location>
        <begin position="546"/>
        <end position="706"/>
    </location>
</feature>
<dbReference type="CDD" id="cd00077">
    <property type="entry name" value="HDc"/>
    <property type="match status" value="1"/>
</dbReference>
<accession>A0A0F9RQ24</accession>
<feature type="transmembrane region" description="Helical" evidence="2">
    <location>
        <begin position="370"/>
        <end position="391"/>
    </location>
</feature>
<sequence length="774" mass="85466">MWPFKRKLKQRRLEVRKGIQTAGAGWWRRFRTSVGVVPLLLTWVFFIGALLLDAWPLEPLTYRENQFIPANIYARVPFDFFPPQELREAFIHARKSAPGVFRLNAPLLDEIVDALTAAPETVQPATQPSEPTAEASGKIGLLPISPDRADAWKALAKPDRRTKYTTQIGRLRDELVKLVIVAPEQRNSELDRQDVQSPQVLIDFPTGRESKETTETLIGTDNIAFIRDAVDKACRGFDASIRPDVRQYLQTVLTQRALYLRDDQASQEQLADAAAAVRANPPRRPYDTDDLLVARTLSLPTGIRRGLSSDGSALLEAEHLAYRLARHEEHRWSLLARGLGRAAILMTLTLVMGTYILRYWPRIVANRWRALAMVCLMLGMLAASKAIVLGLGSNPHAAVLPLLMATLVLVIAYDQRFALVMSLLLAMFMTLQLRASFSVFVVMASATACCALLLQEIRSRSRLLEVTGIAAGVVFVIACGLGLTGGVPWRFVRGDALWAAGMALLAGVVVQVILPLIERAFNIATSMTLLEWCDASKPLLKRLAMEAPGTYNHSLQLGTMCEAAAEAIGAGGLLARVGAYYHDVGKINKPRYFVENGAGSTELHGRLSPEMSMLIIAGHVKDGVEMAREYGLPGALHPFIATHHGTTVVQYFYHAATEQRKNGDDRVPAESEFRYPGPKPRSREAGILMLADAAESSVRAMKDPTPTRIESQVHVMVNRRLMDGQLEQCDLTLREAHEIEQSLVKSLCAIYHARIAYPKPADEETPAPAEQGAD</sequence>
<dbReference type="InterPro" id="IPR052722">
    <property type="entry name" value="PgpH_phosphodiesterase"/>
</dbReference>
<evidence type="ECO:0000313" key="4">
    <source>
        <dbReference type="EMBL" id="KKN27081.1"/>
    </source>
</evidence>
<evidence type="ECO:0000256" key="1">
    <source>
        <dbReference type="SAM" id="MobiDB-lite"/>
    </source>
</evidence>
<dbReference type="SMART" id="SM00471">
    <property type="entry name" value="HDc"/>
    <property type="match status" value="1"/>
</dbReference>
<proteinExistence type="predicted"/>
<dbReference type="PANTHER" id="PTHR36442">
    <property type="entry name" value="CYCLIC-DI-AMP PHOSPHODIESTERASE PGPH"/>
    <property type="match status" value="1"/>
</dbReference>
<dbReference type="NCBIfam" id="TIGR00277">
    <property type="entry name" value="HDIG"/>
    <property type="match status" value="1"/>
</dbReference>
<dbReference type="Pfam" id="PF07698">
    <property type="entry name" value="7TM-7TMR_HD"/>
    <property type="match status" value="1"/>
</dbReference>
<gene>
    <name evidence="4" type="ORF">LCGC14_0868280</name>
</gene>
<dbReference type="AlphaFoldDB" id="A0A0F9RQ24"/>
<keyword evidence="2" id="KW-1133">Transmembrane helix</keyword>
<feature type="transmembrane region" description="Helical" evidence="2">
    <location>
        <begin position="339"/>
        <end position="358"/>
    </location>
</feature>
<reference evidence="4" key="1">
    <citation type="journal article" date="2015" name="Nature">
        <title>Complex archaea that bridge the gap between prokaryotes and eukaryotes.</title>
        <authorList>
            <person name="Spang A."/>
            <person name="Saw J.H."/>
            <person name="Jorgensen S.L."/>
            <person name="Zaremba-Niedzwiedzka K."/>
            <person name="Martijn J."/>
            <person name="Lind A.E."/>
            <person name="van Eijk R."/>
            <person name="Schleper C."/>
            <person name="Guy L."/>
            <person name="Ettema T.J."/>
        </authorList>
    </citation>
    <scope>NUCLEOTIDE SEQUENCE</scope>
</reference>
<dbReference type="InterPro" id="IPR006674">
    <property type="entry name" value="HD_domain"/>
</dbReference>
<comment type="caution">
    <text evidence="4">The sequence shown here is derived from an EMBL/GenBank/DDBJ whole genome shotgun (WGS) entry which is preliminary data.</text>
</comment>
<dbReference type="SUPFAM" id="SSF109604">
    <property type="entry name" value="HD-domain/PDEase-like"/>
    <property type="match status" value="1"/>
</dbReference>
<dbReference type="Gene3D" id="1.10.3210.10">
    <property type="entry name" value="Hypothetical protein af1432"/>
    <property type="match status" value="1"/>
</dbReference>
<name>A0A0F9RQ24_9ZZZZ</name>
<feature type="transmembrane region" description="Helical" evidence="2">
    <location>
        <begin position="496"/>
        <end position="517"/>
    </location>
</feature>
<dbReference type="InterPro" id="IPR003607">
    <property type="entry name" value="HD/PDEase_dom"/>
</dbReference>
<feature type="transmembrane region" description="Helical" evidence="2">
    <location>
        <begin position="403"/>
        <end position="429"/>
    </location>
</feature>
<dbReference type="Pfam" id="PF01966">
    <property type="entry name" value="HD"/>
    <property type="match status" value="1"/>
</dbReference>
<dbReference type="PANTHER" id="PTHR36442:SF1">
    <property type="entry name" value="CYCLIC-DI-AMP PHOSPHODIESTERASE PGPH"/>
    <property type="match status" value="1"/>
</dbReference>
<dbReference type="EMBL" id="LAZR01002669">
    <property type="protein sequence ID" value="KKN27081.1"/>
    <property type="molecule type" value="Genomic_DNA"/>
</dbReference>
<keyword evidence="2" id="KW-0812">Transmembrane</keyword>
<dbReference type="InterPro" id="IPR011621">
    <property type="entry name" value="Metal-dep_PHydrolase_7TM_intra"/>
</dbReference>
<feature type="region of interest" description="Disordered" evidence="1">
    <location>
        <begin position="121"/>
        <end position="140"/>
    </location>
</feature>